<dbReference type="Pfam" id="PF00563">
    <property type="entry name" value="EAL"/>
    <property type="match status" value="1"/>
</dbReference>
<evidence type="ECO:0000259" key="2">
    <source>
        <dbReference type="PROSITE" id="PS50887"/>
    </source>
</evidence>
<dbReference type="SUPFAM" id="SSF141868">
    <property type="entry name" value="EAL domain-like"/>
    <property type="match status" value="1"/>
</dbReference>
<dbReference type="PROSITE" id="PS50887">
    <property type="entry name" value="GGDEF"/>
    <property type="match status" value="1"/>
</dbReference>
<dbReference type="Pfam" id="PF12860">
    <property type="entry name" value="PAS_7"/>
    <property type="match status" value="1"/>
</dbReference>
<dbReference type="InterPro" id="IPR035919">
    <property type="entry name" value="EAL_sf"/>
</dbReference>
<dbReference type="PROSITE" id="PS50883">
    <property type="entry name" value="EAL"/>
    <property type="match status" value="1"/>
</dbReference>
<dbReference type="InterPro" id="IPR050706">
    <property type="entry name" value="Cyclic-di-GMP_PDE-like"/>
</dbReference>
<dbReference type="Proteomes" id="UP001279642">
    <property type="component" value="Unassembled WGS sequence"/>
</dbReference>
<evidence type="ECO:0000313" key="4">
    <source>
        <dbReference type="Proteomes" id="UP001279642"/>
    </source>
</evidence>
<comment type="caution">
    <text evidence="3">The sequence shown here is derived from an EMBL/GenBank/DDBJ whole genome shotgun (WGS) entry which is preliminary data.</text>
</comment>
<proteinExistence type="predicted"/>
<feature type="domain" description="EAL" evidence="1">
    <location>
        <begin position="443"/>
        <end position="699"/>
    </location>
</feature>
<dbReference type="RefSeq" id="WP_320506741.1">
    <property type="nucleotide sequence ID" value="NZ_JAXCLW010000001.1"/>
</dbReference>
<evidence type="ECO:0000313" key="3">
    <source>
        <dbReference type="EMBL" id="MDY0881687.1"/>
    </source>
</evidence>
<dbReference type="PANTHER" id="PTHR33121">
    <property type="entry name" value="CYCLIC DI-GMP PHOSPHODIESTERASE PDEF"/>
    <property type="match status" value="1"/>
</dbReference>
<gene>
    <name evidence="3" type="ORF">SMD27_02420</name>
</gene>
<dbReference type="InterPro" id="IPR001633">
    <property type="entry name" value="EAL_dom"/>
</dbReference>
<accession>A0ABU5E5U9</accession>
<dbReference type="Gene3D" id="3.30.70.270">
    <property type="match status" value="1"/>
</dbReference>
<protein>
    <submittedName>
        <fullName evidence="3">EAL domain-containing protein</fullName>
    </submittedName>
</protein>
<sequence>MAPFAGKLEAKTGLGTQIADGDLRERDLAEAGLLWRFCETDGSALGIYDADDRLIRCNEAMVRLFPELTGHLQPGQGLEAGIRQFYRRALPYRSRTELEDMIQASLCGLHQDGADYTVFVPERGWLRSRVLRLARGGWARIWQDITATHVARLGHFDIKKTLASIGIGYALFDADRSFVSNNEIYTRFFPVVEPYCRSRNSYEDHIRQIAGSLETDCAKRLGSHTIASAPGELDLKLRQAGGGWLSLEQRMLEGGGIICLWRDATRQHEYEQHLKQLAYHHSESGLPNEANLRQHLYNLMGETRDITLICVQVADFKILRSTFGVDIAEQILVLFATRLSGESNLWLAHLGTSDFILVLRSRAPHVVTEATDRIHMLCDQPIAFGRRQVTLRSRIGVASMNDHEADIGDLVEDAEIAALQADSSDHRGPVFFDPSIRTALMLRHEIEGDLRRALQNNDELWLAYQPIMHMQNGEVAGFEALARWSHPTRGPINPADFIPIAEWSGLIVPLGQAVFRRACEQLVAWRAISPSADLFVSVNLSALQMAHPHLVGEISWILDQTGANPKQIKLELTESSVMHNPDAAIRVIEKLRHIGFRISIDDFGTGYSSLAHLHRLPIDSLKIDQSFIRPLTDAARNLEMARLIIELGHLLRLEVVAEGIERSSHMELLKGLGCDLGQGYLFSRPLPASAVRDMLLANRLYAPAESGRHGARSNS</sequence>
<dbReference type="SMART" id="SM00267">
    <property type="entry name" value="GGDEF"/>
    <property type="match status" value="1"/>
</dbReference>
<dbReference type="Pfam" id="PF00990">
    <property type="entry name" value="GGDEF"/>
    <property type="match status" value="1"/>
</dbReference>
<dbReference type="InterPro" id="IPR000160">
    <property type="entry name" value="GGDEF_dom"/>
</dbReference>
<dbReference type="InterPro" id="IPR029787">
    <property type="entry name" value="Nucleotide_cyclase"/>
</dbReference>
<dbReference type="EMBL" id="JAXCLW010000001">
    <property type="protein sequence ID" value="MDY0881687.1"/>
    <property type="molecule type" value="Genomic_DNA"/>
</dbReference>
<dbReference type="SUPFAM" id="SSF55073">
    <property type="entry name" value="Nucleotide cyclase"/>
    <property type="match status" value="1"/>
</dbReference>
<dbReference type="PANTHER" id="PTHR33121:SF70">
    <property type="entry name" value="SIGNALING PROTEIN YKOW"/>
    <property type="match status" value="1"/>
</dbReference>
<reference evidence="3 4" key="1">
    <citation type="journal article" date="2016" name="Antonie Van Leeuwenhoek">
        <title>Dongia soli sp. nov., isolated from soil from Dokdo, Korea.</title>
        <authorList>
            <person name="Kim D.U."/>
            <person name="Lee H."/>
            <person name="Kim H."/>
            <person name="Kim S.G."/>
            <person name="Ka J.O."/>
        </authorList>
    </citation>
    <scope>NUCLEOTIDE SEQUENCE [LARGE SCALE GENOMIC DNA]</scope>
    <source>
        <strain evidence="3 4">D78</strain>
    </source>
</reference>
<evidence type="ECO:0000259" key="1">
    <source>
        <dbReference type="PROSITE" id="PS50883"/>
    </source>
</evidence>
<name>A0ABU5E5U9_9PROT</name>
<feature type="domain" description="GGDEF" evidence="2">
    <location>
        <begin position="304"/>
        <end position="434"/>
    </location>
</feature>
<organism evidence="3 4">
    <name type="scientific">Dongia soli</name>
    <dbReference type="NCBI Taxonomy" id="600628"/>
    <lineage>
        <taxon>Bacteria</taxon>
        <taxon>Pseudomonadati</taxon>
        <taxon>Pseudomonadota</taxon>
        <taxon>Alphaproteobacteria</taxon>
        <taxon>Rhodospirillales</taxon>
        <taxon>Dongiaceae</taxon>
        <taxon>Dongia</taxon>
    </lineage>
</organism>
<dbReference type="Gene3D" id="3.20.20.450">
    <property type="entry name" value="EAL domain"/>
    <property type="match status" value="1"/>
</dbReference>
<dbReference type="CDD" id="cd01948">
    <property type="entry name" value="EAL"/>
    <property type="match status" value="1"/>
</dbReference>
<keyword evidence="4" id="KW-1185">Reference proteome</keyword>
<dbReference type="InterPro" id="IPR043128">
    <property type="entry name" value="Rev_trsase/Diguanyl_cyclase"/>
</dbReference>
<dbReference type="SMART" id="SM00052">
    <property type="entry name" value="EAL"/>
    <property type="match status" value="1"/>
</dbReference>